<comment type="caution">
    <text evidence="1">The sequence shown here is derived from an EMBL/GenBank/DDBJ whole genome shotgun (WGS) entry which is preliminary data.</text>
</comment>
<proteinExistence type="predicted"/>
<organism evidence="1">
    <name type="scientific">marine sediment metagenome</name>
    <dbReference type="NCBI Taxonomy" id="412755"/>
    <lineage>
        <taxon>unclassified sequences</taxon>
        <taxon>metagenomes</taxon>
        <taxon>ecological metagenomes</taxon>
    </lineage>
</organism>
<protein>
    <submittedName>
        <fullName evidence="1">Uncharacterized protein</fullName>
    </submittedName>
</protein>
<accession>A0A0F9F3L1</accession>
<name>A0A0F9F3L1_9ZZZZ</name>
<evidence type="ECO:0000313" key="1">
    <source>
        <dbReference type="EMBL" id="KKL81009.1"/>
    </source>
</evidence>
<dbReference type="EMBL" id="LAZR01022687">
    <property type="protein sequence ID" value="KKL81009.1"/>
    <property type="molecule type" value="Genomic_DNA"/>
</dbReference>
<dbReference type="AlphaFoldDB" id="A0A0F9F3L1"/>
<sequence>MLPRKDTKLIVVPHCYCGRELEEKWGVLQCPHHKGEFVQTKKRRTERIAKYSGPSKRYRGMYEDY</sequence>
<reference evidence="1" key="1">
    <citation type="journal article" date="2015" name="Nature">
        <title>Complex archaea that bridge the gap between prokaryotes and eukaryotes.</title>
        <authorList>
            <person name="Spang A."/>
            <person name="Saw J.H."/>
            <person name="Jorgensen S.L."/>
            <person name="Zaremba-Niedzwiedzka K."/>
            <person name="Martijn J."/>
            <person name="Lind A.E."/>
            <person name="van Eijk R."/>
            <person name="Schleper C."/>
            <person name="Guy L."/>
            <person name="Ettema T.J."/>
        </authorList>
    </citation>
    <scope>NUCLEOTIDE SEQUENCE</scope>
</reference>
<gene>
    <name evidence="1" type="ORF">LCGC14_1999010</name>
</gene>